<reference evidence="3 4" key="1">
    <citation type="submission" date="2020-07" db="EMBL/GenBank/DDBJ databases">
        <title>Vallitalea guaymasensis genome.</title>
        <authorList>
            <person name="Postec A."/>
        </authorList>
    </citation>
    <scope>NUCLEOTIDE SEQUENCE [LARGE SCALE GENOMIC DNA]</scope>
    <source>
        <strain evidence="3 4">Ra1766G1</strain>
    </source>
</reference>
<evidence type="ECO:0000313" key="3">
    <source>
        <dbReference type="EMBL" id="QUH27492.1"/>
    </source>
</evidence>
<dbReference type="SUPFAM" id="SSF51556">
    <property type="entry name" value="Metallo-dependent hydrolases"/>
    <property type="match status" value="1"/>
</dbReference>
<evidence type="ECO:0000259" key="2">
    <source>
        <dbReference type="Pfam" id="PF01979"/>
    </source>
</evidence>
<dbReference type="Proteomes" id="UP000677305">
    <property type="component" value="Chromosome"/>
</dbReference>
<dbReference type="RefSeq" id="WP_212691858.1">
    <property type="nucleotide sequence ID" value="NZ_CP058561.1"/>
</dbReference>
<dbReference type="PANTHER" id="PTHR43794:SF11">
    <property type="entry name" value="AMIDOHYDROLASE-RELATED DOMAIN-CONTAINING PROTEIN"/>
    <property type="match status" value="1"/>
</dbReference>
<evidence type="ECO:0000313" key="4">
    <source>
        <dbReference type="Proteomes" id="UP000677305"/>
    </source>
</evidence>
<keyword evidence="1" id="KW-0378">Hydrolase</keyword>
<feature type="domain" description="Amidohydrolase-related" evidence="2">
    <location>
        <begin position="57"/>
        <end position="405"/>
    </location>
</feature>
<name>A0A8J8M6W7_9FIRM</name>
<dbReference type="InterPro" id="IPR006680">
    <property type="entry name" value="Amidohydro-rel"/>
</dbReference>
<accession>A0A8J8M6W7</accession>
<dbReference type="PANTHER" id="PTHR43794">
    <property type="entry name" value="AMINOHYDROLASE SSNA-RELATED"/>
    <property type="match status" value="1"/>
</dbReference>
<dbReference type="EMBL" id="CP058561">
    <property type="protein sequence ID" value="QUH27492.1"/>
    <property type="molecule type" value="Genomic_DNA"/>
</dbReference>
<evidence type="ECO:0000256" key="1">
    <source>
        <dbReference type="ARBA" id="ARBA00022801"/>
    </source>
</evidence>
<dbReference type="InterPro" id="IPR011059">
    <property type="entry name" value="Metal-dep_hydrolase_composite"/>
</dbReference>
<dbReference type="Pfam" id="PF01979">
    <property type="entry name" value="Amidohydro_1"/>
    <property type="match status" value="1"/>
</dbReference>
<dbReference type="SUPFAM" id="SSF51338">
    <property type="entry name" value="Composite domain of metallo-dependent hydrolases"/>
    <property type="match status" value="1"/>
</dbReference>
<dbReference type="InterPro" id="IPR050287">
    <property type="entry name" value="MTA/SAH_deaminase"/>
</dbReference>
<proteinExistence type="predicted"/>
<dbReference type="Gene3D" id="2.30.40.10">
    <property type="entry name" value="Urease, subunit C, domain 1"/>
    <property type="match status" value="1"/>
</dbReference>
<sequence>MAESIIKNVNILTMNADKDIIEKGVVVLKDNLIHDMGNEDLLSKYPSDNIIDGKNGILIPGMINTHTHASMVVFRSLGDDVPDRLKRYIFPLEKKLVNKELVYLGAKYGIIEMLLGGVTTFTDMYFFEDEVARAAKELGVRGVLGETIINFSSPDSEEPYGGLDYCEWFIEKWKDDNLIIPAVAPHAPYTNDKHHLQLANKLSEKYDVPLMMHVAEMGYEYDQCLEEYDMTPVQYLDSIGILSERFISAHSILVSDKDIDILEKRKVGISHNVGANSKGAKGVAPITKMYQKGMKLGLGTDGPMSGNTLDIVTQMSLVGKIHKLHNKDRSLFPASEILEMATIGGARVLNMDNEIGSIEIGKKADLVLFETDSINMQPLYDYYSVLVYSSNPSNVDTVIVDGKILVKNKKLVESNIMDKVKEQLKMIKNNILEVSKEL</sequence>
<dbReference type="AlphaFoldDB" id="A0A8J8M6W7"/>
<dbReference type="CDD" id="cd01298">
    <property type="entry name" value="ATZ_TRZ_like"/>
    <property type="match status" value="1"/>
</dbReference>
<protein>
    <submittedName>
        <fullName evidence="3">Amidohydrolase</fullName>
    </submittedName>
</protein>
<dbReference type="GO" id="GO:0016810">
    <property type="term" value="F:hydrolase activity, acting on carbon-nitrogen (but not peptide) bonds"/>
    <property type="evidence" value="ECO:0007669"/>
    <property type="project" value="InterPro"/>
</dbReference>
<keyword evidence="4" id="KW-1185">Reference proteome</keyword>
<dbReference type="InterPro" id="IPR032466">
    <property type="entry name" value="Metal_Hydrolase"/>
</dbReference>
<gene>
    <name evidence="3" type="ORF">HYG85_00565</name>
</gene>
<dbReference type="Gene3D" id="3.20.20.140">
    <property type="entry name" value="Metal-dependent hydrolases"/>
    <property type="match status" value="1"/>
</dbReference>
<organism evidence="3 4">
    <name type="scientific">Vallitalea guaymasensis</name>
    <dbReference type="NCBI Taxonomy" id="1185412"/>
    <lineage>
        <taxon>Bacteria</taxon>
        <taxon>Bacillati</taxon>
        <taxon>Bacillota</taxon>
        <taxon>Clostridia</taxon>
        <taxon>Lachnospirales</taxon>
        <taxon>Vallitaleaceae</taxon>
        <taxon>Vallitalea</taxon>
    </lineage>
</organism>
<dbReference type="KEGG" id="vgu:HYG85_00565"/>